<feature type="repeat" description="ANK" evidence="2">
    <location>
        <begin position="566"/>
        <end position="598"/>
    </location>
</feature>
<dbReference type="Gene3D" id="1.25.40.20">
    <property type="entry name" value="Ankyrin repeat-containing domain"/>
    <property type="match status" value="2"/>
</dbReference>
<dbReference type="OrthoDB" id="7464126at2759"/>
<name>A0A8H3G2X2_9LECA</name>
<dbReference type="Pfam" id="PF12796">
    <property type="entry name" value="Ank_2"/>
    <property type="match status" value="2"/>
</dbReference>
<comment type="caution">
    <text evidence="4">The sequence shown here is derived from an EMBL/GenBank/DDBJ whole genome shotgun (WGS) entry which is preliminary data.</text>
</comment>
<feature type="repeat" description="ANK" evidence="2">
    <location>
        <begin position="749"/>
        <end position="781"/>
    </location>
</feature>
<dbReference type="InterPro" id="IPR027417">
    <property type="entry name" value="P-loop_NTPase"/>
</dbReference>
<evidence type="ECO:0000313" key="5">
    <source>
        <dbReference type="Proteomes" id="UP000664521"/>
    </source>
</evidence>
<evidence type="ECO:0000256" key="2">
    <source>
        <dbReference type="PROSITE-ProRule" id="PRU00023"/>
    </source>
</evidence>
<dbReference type="InterPro" id="IPR036770">
    <property type="entry name" value="Ankyrin_rpt-contain_sf"/>
</dbReference>
<evidence type="ECO:0000313" key="4">
    <source>
        <dbReference type="EMBL" id="CAF9935628.1"/>
    </source>
</evidence>
<sequence>WILLSIASASQLSDIRDELDAVRRAKILAWLSTIVHEQHDQNSRKGRLADSGLWFLGKSEYVKWRSSSFSSVLWLHGIPGSGKTTLVSLVLDELFKEVAVGRKSPPIAYFYCARETAEPERSNPTEVLLSIARQLSGEDPTRPIRAPAVEKYFSSKTVPRIRLDLQEAVELILSLTSIDPATIVIDALDECDAQKRYELLEALDKIIQQSANIVKVFVASREDSDLVCRLEKSPNLYIDADDNKEDIANFIRAEVGEAITKRPLLNGNVSQYLRELITSTLERDAQGMFRWVSLQMQNLCNPRRMKVQEDVLQELGRLPKSLSELYSVIYAQITESGPYSKRMAEMLLQWLLVAQRPLGIDMAIELVVGENIENRDSFGYRDLLNVTSNLIVIRAGVIQFAHLSVREYLESRAEYARDEVHMHVAMHCLKQYINVESALPPHDRADIGNITQHYDISAFKNYGIVCWAYHLGRIHHKTQRDQVLDLLRQSLFRSVDPSCSFTQWRNQISILSSKLPFENRVTLEAARTPFLAICIFGINELLNLYSESEILRYGQRLVPISESRFDGMNGLHIATYQGHFRATKTLLIRGMDVNQPTAGGETCLHLAVKKNRNTLLQLLIHRGANTSALSTVSSKDEMASRASEISSEFTFDCSLHGVDSRGLRSSLGFRVGAGTIDSALDEPAVAPLHDAALRGFGACVSELLRLGADVNVRDSLGATPLLKALEGWHSETVQKLLDAHADVHMSSMYSRTPLHLAATSSQYQTALLLLRYRANPHLEDSVSSTAIQTARRFHHGELADRLMSVKVEGPRSVLPQGPRMLDMET</sequence>
<feature type="non-terminal residue" evidence="4">
    <location>
        <position position="1"/>
    </location>
</feature>
<dbReference type="PROSITE" id="PS50297">
    <property type="entry name" value="ANK_REP_REGION"/>
    <property type="match status" value="4"/>
</dbReference>
<dbReference type="PROSITE" id="PS50088">
    <property type="entry name" value="ANK_REPEAT"/>
    <property type="match status" value="4"/>
</dbReference>
<dbReference type="InterPro" id="IPR056884">
    <property type="entry name" value="NPHP3-like_N"/>
</dbReference>
<dbReference type="PANTHER" id="PTHR10039">
    <property type="entry name" value="AMELOGENIN"/>
    <property type="match status" value="1"/>
</dbReference>
<reference evidence="4" key="1">
    <citation type="submission" date="2021-03" db="EMBL/GenBank/DDBJ databases">
        <authorList>
            <person name="Tagirdzhanova G."/>
        </authorList>
    </citation>
    <scope>NUCLEOTIDE SEQUENCE</scope>
</reference>
<keyword evidence="1" id="KW-0677">Repeat</keyword>
<dbReference type="SUPFAM" id="SSF52540">
    <property type="entry name" value="P-loop containing nucleoside triphosphate hydrolases"/>
    <property type="match status" value="1"/>
</dbReference>
<organism evidence="4 5">
    <name type="scientific">Heterodermia speciosa</name>
    <dbReference type="NCBI Taxonomy" id="116794"/>
    <lineage>
        <taxon>Eukaryota</taxon>
        <taxon>Fungi</taxon>
        <taxon>Dikarya</taxon>
        <taxon>Ascomycota</taxon>
        <taxon>Pezizomycotina</taxon>
        <taxon>Lecanoromycetes</taxon>
        <taxon>OSLEUM clade</taxon>
        <taxon>Lecanoromycetidae</taxon>
        <taxon>Caliciales</taxon>
        <taxon>Physciaceae</taxon>
        <taxon>Heterodermia</taxon>
    </lineage>
</organism>
<proteinExistence type="predicted"/>
<dbReference type="EMBL" id="CAJPDS010000084">
    <property type="protein sequence ID" value="CAF9935628.1"/>
    <property type="molecule type" value="Genomic_DNA"/>
</dbReference>
<keyword evidence="2" id="KW-0040">ANK repeat</keyword>
<protein>
    <recommendedName>
        <fullName evidence="3">Nephrocystin 3-like N-terminal domain-containing protein</fullName>
    </recommendedName>
</protein>
<feature type="repeat" description="ANK" evidence="2">
    <location>
        <begin position="599"/>
        <end position="631"/>
    </location>
</feature>
<gene>
    <name evidence="4" type="ORF">HETSPECPRED_009850</name>
</gene>
<dbReference type="PANTHER" id="PTHR10039:SF16">
    <property type="entry name" value="GPI INOSITOL-DEACYLASE"/>
    <property type="match status" value="1"/>
</dbReference>
<keyword evidence="5" id="KW-1185">Reference proteome</keyword>
<dbReference type="Gene3D" id="3.40.50.300">
    <property type="entry name" value="P-loop containing nucleotide triphosphate hydrolases"/>
    <property type="match status" value="1"/>
</dbReference>
<feature type="domain" description="Nephrocystin 3-like N-terminal" evidence="3">
    <location>
        <begin position="51"/>
        <end position="221"/>
    </location>
</feature>
<dbReference type="AlphaFoldDB" id="A0A8H3G2X2"/>
<accession>A0A8H3G2X2</accession>
<dbReference type="SMART" id="SM00248">
    <property type="entry name" value="ANK"/>
    <property type="match status" value="5"/>
</dbReference>
<dbReference type="Pfam" id="PF24883">
    <property type="entry name" value="NPHP3_N"/>
    <property type="match status" value="1"/>
</dbReference>
<evidence type="ECO:0000256" key="1">
    <source>
        <dbReference type="ARBA" id="ARBA00022737"/>
    </source>
</evidence>
<feature type="repeat" description="ANK" evidence="2">
    <location>
        <begin position="683"/>
        <end position="715"/>
    </location>
</feature>
<dbReference type="InterPro" id="IPR002110">
    <property type="entry name" value="Ankyrin_rpt"/>
</dbReference>
<dbReference type="SUPFAM" id="SSF48403">
    <property type="entry name" value="Ankyrin repeat"/>
    <property type="match status" value="1"/>
</dbReference>
<evidence type="ECO:0000259" key="3">
    <source>
        <dbReference type="Pfam" id="PF24883"/>
    </source>
</evidence>
<dbReference type="Proteomes" id="UP000664521">
    <property type="component" value="Unassembled WGS sequence"/>
</dbReference>